<keyword evidence="4" id="KW-1185">Reference proteome</keyword>
<dbReference type="AlphaFoldDB" id="A0A6A4HXG8"/>
<proteinExistence type="predicted"/>
<accession>A0A6A4HXG8</accession>
<gene>
    <name evidence="3" type="ORF">BT96DRAFT_917659</name>
</gene>
<organism evidence="3 4">
    <name type="scientific">Gymnopus androsaceus JB14</name>
    <dbReference type="NCBI Taxonomy" id="1447944"/>
    <lineage>
        <taxon>Eukaryota</taxon>
        <taxon>Fungi</taxon>
        <taxon>Dikarya</taxon>
        <taxon>Basidiomycota</taxon>
        <taxon>Agaricomycotina</taxon>
        <taxon>Agaricomycetes</taxon>
        <taxon>Agaricomycetidae</taxon>
        <taxon>Agaricales</taxon>
        <taxon>Marasmiineae</taxon>
        <taxon>Omphalotaceae</taxon>
        <taxon>Gymnopus</taxon>
    </lineage>
</organism>
<dbReference type="SUPFAM" id="SSF81383">
    <property type="entry name" value="F-box domain"/>
    <property type="match status" value="1"/>
</dbReference>
<evidence type="ECO:0000256" key="1">
    <source>
        <dbReference type="SAM" id="Coils"/>
    </source>
</evidence>
<reference evidence="3" key="1">
    <citation type="journal article" date="2019" name="Environ. Microbiol.">
        <title>Fungal ecological strategies reflected in gene transcription - a case study of two litter decomposers.</title>
        <authorList>
            <person name="Barbi F."/>
            <person name="Kohler A."/>
            <person name="Barry K."/>
            <person name="Baskaran P."/>
            <person name="Daum C."/>
            <person name="Fauchery L."/>
            <person name="Ihrmark K."/>
            <person name="Kuo A."/>
            <person name="LaButti K."/>
            <person name="Lipzen A."/>
            <person name="Morin E."/>
            <person name="Grigoriev I.V."/>
            <person name="Henrissat B."/>
            <person name="Lindahl B."/>
            <person name="Martin F."/>
        </authorList>
    </citation>
    <scope>NUCLEOTIDE SEQUENCE</scope>
    <source>
        <strain evidence="3">JB14</strain>
    </source>
</reference>
<evidence type="ECO:0000313" key="4">
    <source>
        <dbReference type="Proteomes" id="UP000799118"/>
    </source>
</evidence>
<dbReference type="Pfam" id="PF12937">
    <property type="entry name" value="F-box-like"/>
    <property type="match status" value="1"/>
</dbReference>
<dbReference type="Proteomes" id="UP000799118">
    <property type="component" value="Unassembled WGS sequence"/>
</dbReference>
<keyword evidence="1" id="KW-0175">Coiled coil</keyword>
<dbReference type="OrthoDB" id="3266451at2759"/>
<evidence type="ECO:0000313" key="3">
    <source>
        <dbReference type="EMBL" id="KAE9403219.1"/>
    </source>
</evidence>
<dbReference type="EMBL" id="ML769427">
    <property type="protein sequence ID" value="KAE9403219.1"/>
    <property type="molecule type" value="Genomic_DNA"/>
</dbReference>
<evidence type="ECO:0000259" key="2">
    <source>
        <dbReference type="Pfam" id="PF12937"/>
    </source>
</evidence>
<feature type="domain" description="F-box" evidence="2">
    <location>
        <begin position="92"/>
        <end position="148"/>
    </location>
</feature>
<dbReference type="Gene3D" id="1.20.1280.50">
    <property type="match status" value="1"/>
</dbReference>
<feature type="coiled-coil region" evidence="1">
    <location>
        <begin position="46"/>
        <end position="73"/>
    </location>
</feature>
<protein>
    <recommendedName>
        <fullName evidence="2">F-box domain-containing protein</fullName>
    </recommendedName>
</protein>
<dbReference type="InterPro" id="IPR001810">
    <property type="entry name" value="F-box_dom"/>
</dbReference>
<sequence length="442" mass="49914">MTSETKLSRSESFQLRTNVDCTEIRKRLRSENGPAIKSDNEISRILVNVEKDLEDYEAEVHRLQSRLIFIRNQRQRLQKYKSYVSSFKSPIRTMPKETILLIFEYACDMNELTSKSLRSMPALTVSSVCWQWRDLARSCPDLWSRMSFKSDKTHPSIPLLNLYLDLSHQSPLTLEFPEGRTEPMLEPHHFTEHECTRSDGRSFTVPLVNMHEHHFPWQQLTSLDIAQFGVGMKELFQVFAFAIYAGSTIEHCAPPITALAVEKLLQACEDVIFASIACPSLKSLVIEGLGTQALQSWPKDDLNAFIACSSFHLETLSINSVHVPSGHSPITSHLVRSLHAFPHITSGITSSALVTQLQTLSLTFTGSDTFSDSDFVDMVSSRWYPDVFTGGPSSASETACLRSVVMRCVQRNLDKEIYRPLKHLEEAGMRVVVTGKNSMDHA</sequence>
<dbReference type="InterPro" id="IPR036047">
    <property type="entry name" value="F-box-like_dom_sf"/>
</dbReference>
<name>A0A6A4HXG8_9AGAR</name>